<dbReference type="OrthoDB" id="3747944at2"/>
<dbReference type="Proteomes" id="UP000275225">
    <property type="component" value="Unassembled WGS sequence"/>
</dbReference>
<sequence length="140" mass="15335">MLDIVLIVLAVLGALVALAILVGVARVLRMRRRLRSRLSAVDARESGPATLFGWAADRRDQRPGPGMLGLGPDALVFVQLMPEREVRVDRSAITSVTTARHFMGRTSNRELLVVTWDDNGMGDAAAFVVNDLAAWRDRLS</sequence>
<dbReference type="AlphaFoldDB" id="A0A3N6X1W7"/>
<dbReference type="EMBL" id="RQJX01000011">
    <property type="protein sequence ID" value="RQN07718.1"/>
    <property type="molecule type" value="Genomic_DNA"/>
</dbReference>
<keyword evidence="1" id="KW-0472">Membrane</keyword>
<accession>A0A3N6X1W7</accession>
<feature type="transmembrane region" description="Helical" evidence="1">
    <location>
        <begin position="6"/>
        <end position="28"/>
    </location>
</feature>
<keyword evidence="1" id="KW-0812">Transmembrane</keyword>
<gene>
    <name evidence="2" type="ORF">EHW97_09485</name>
</gene>
<name>A0A3N6X1W7_9ACTN</name>
<evidence type="ECO:0000313" key="2">
    <source>
        <dbReference type="EMBL" id="RQN07718.1"/>
    </source>
</evidence>
<organism evidence="2 3">
    <name type="scientific">Aeromicrobium camelliae</name>
    <dbReference type="NCBI Taxonomy" id="1538144"/>
    <lineage>
        <taxon>Bacteria</taxon>
        <taxon>Bacillati</taxon>
        <taxon>Actinomycetota</taxon>
        <taxon>Actinomycetes</taxon>
        <taxon>Propionibacteriales</taxon>
        <taxon>Nocardioidaceae</taxon>
        <taxon>Aeromicrobium</taxon>
    </lineage>
</organism>
<keyword evidence="3" id="KW-1185">Reference proteome</keyword>
<dbReference type="RefSeq" id="WP_124236926.1">
    <property type="nucleotide sequence ID" value="NZ_JBHUFI010000002.1"/>
</dbReference>
<comment type="caution">
    <text evidence="2">The sequence shown here is derived from an EMBL/GenBank/DDBJ whole genome shotgun (WGS) entry which is preliminary data.</text>
</comment>
<reference evidence="2 3" key="1">
    <citation type="submission" date="2018-11" db="EMBL/GenBank/DDBJ databases">
        <authorList>
            <person name="Li F."/>
        </authorList>
    </citation>
    <scope>NUCLEOTIDE SEQUENCE [LARGE SCALE GENOMIC DNA]</scope>
    <source>
        <strain evidence="2 3">YS17T</strain>
    </source>
</reference>
<evidence type="ECO:0008006" key="4">
    <source>
        <dbReference type="Google" id="ProtNLM"/>
    </source>
</evidence>
<evidence type="ECO:0000256" key="1">
    <source>
        <dbReference type="SAM" id="Phobius"/>
    </source>
</evidence>
<protein>
    <recommendedName>
        <fullName evidence="4">DUF2550 family protein</fullName>
    </recommendedName>
</protein>
<evidence type="ECO:0000313" key="3">
    <source>
        <dbReference type="Proteomes" id="UP000275225"/>
    </source>
</evidence>
<keyword evidence="1" id="KW-1133">Transmembrane helix</keyword>
<proteinExistence type="predicted"/>